<feature type="binding site" evidence="7">
    <location>
        <position position="108"/>
    </location>
    <ligand>
        <name>Mg(2+)</name>
        <dbReference type="ChEBI" id="CHEBI:18420"/>
    </ligand>
</feature>
<dbReference type="InterPro" id="IPR022907">
    <property type="entry name" value="VapC_family"/>
</dbReference>
<dbReference type="HAMAP" id="MF_00265">
    <property type="entry name" value="VapC_Nob1"/>
    <property type="match status" value="1"/>
</dbReference>
<evidence type="ECO:0000256" key="4">
    <source>
        <dbReference type="ARBA" id="ARBA00022723"/>
    </source>
</evidence>
<dbReference type="GO" id="GO:0004540">
    <property type="term" value="F:RNA nuclease activity"/>
    <property type="evidence" value="ECO:0007669"/>
    <property type="project" value="InterPro"/>
</dbReference>
<dbReference type="STRING" id="44010.AWC00_03415"/>
<evidence type="ECO:0000256" key="2">
    <source>
        <dbReference type="ARBA" id="ARBA00022649"/>
    </source>
</evidence>
<keyword evidence="4 7" id="KW-0479">Metal-binding</keyword>
<sequence length="143" mass="16156">MLCVDVNVLVYAHRADLPEHSAYRQLLERLANGDEPLGLPDLTLGGFVRVMTNRRIFSEPTNSDEAWLAVNALLEAPAAMQLRAGQRHWMLFRQLATDIDARGNDVADAYLAAYALENSATWLSADRGFARFHRLRWVHPLDL</sequence>
<dbReference type="Gene3D" id="3.40.50.1010">
    <property type="entry name" value="5'-nuclease"/>
    <property type="match status" value="1"/>
</dbReference>
<dbReference type="InterPro" id="IPR029060">
    <property type="entry name" value="PIN-like_dom_sf"/>
</dbReference>
<comment type="function">
    <text evidence="7">Toxic component of a toxin-antitoxin (TA) system. An RNase.</text>
</comment>
<dbReference type="RefSeq" id="WP_085231230.1">
    <property type="nucleotide sequence ID" value="NZ_AP022613.1"/>
</dbReference>
<dbReference type="GO" id="GO:0016788">
    <property type="term" value="F:hydrolase activity, acting on ester bonds"/>
    <property type="evidence" value="ECO:0007669"/>
    <property type="project" value="InterPro"/>
</dbReference>
<keyword evidence="2 7" id="KW-1277">Toxin-antitoxin system</keyword>
<dbReference type="OrthoDB" id="556169at2"/>
<accession>A0A1X1TQH0</accession>
<name>A0A1X1TQH0_9MYCO</name>
<comment type="similarity">
    <text evidence="7">Belongs to the PINc/VapC protein family.</text>
</comment>
<dbReference type="GO" id="GO:0000287">
    <property type="term" value="F:magnesium ion binding"/>
    <property type="evidence" value="ECO:0007669"/>
    <property type="project" value="UniProtKB-UniRule"/>
</dbReference>
<keyword evidence="9" id="KW-1185">Reference proteome</keyword>
<organism evidence="8 9">
    <name type="scientific">Mycobacterium conspicuum</name>
    <dbReference type="NCBI Taxonomy" id="44010"/>
    <lineage>
        <taxon>Bacteria</taxon>
        <taxon>Bacillati</taxon>
        <taxon>Actinomycetota</taxon>
        <taxon>Actinomycetes</taxon>
        <taxon>Mycobacteriales</taxon>
        <taxon>Mycobacteriaceae</taxon>
        <taxon>Mycobacterium</taxon>
    </lineage>
</organism>
<evidence type="ECO:0000256" key="7">
    <source>
        <dbReference type="HAMAP-Rule" id="MF_00265"/>
    </source>
</evidence>
<dbReference type="NCBIfam" id="TIGR00028">
    <property type="entry name" value="Mtu_PIN_fam"/>
    <property type="match status" value="1"/>
</dbReference>
<dbReference type="EC" id="3.1.-.-" evidence="7"/>
<feature type="binding site" evidence="7">
    <location>
        <position position="5"/>
    </location>
    <ligand>
        <name>Mg(2+)</name>
        <dbReference type="ChEBI" id="CHEBI:18420"/>
    </ligand>
</feature>
<dbReference type="InterPro" id="IPR006226">
    <property type="entry name" value="Mtu_PIN"/>
</dbReference>
<dbReference type="GO" id="GO:0045926">
    <property type="term" value="P:negative regulation of growth"/>
    <property type="evidence" value="ECO:0007669"/>
    <property type="project" value="UniProtKB-ARBA"/>
</dbReference>
<dbReference type="Pfam" id="PF01850">
    <property type="entry name" value="PIN"/>
    <property type="match status" value="1"/>
</dbReference>
<evidence type="ECO:0000313" key="8">
    <source>
        <dbReference type="EMBL" id="BBZ40357.1"/>
    </source>
</evidence>
<keyword evidence="6 7" id="KW-0460">Magnesium</keyword>
<gene>
    <name evidence="8" type="primary">vapC43</name>
    <name evidence="7" type="synonym">vapC</name>
    <name evidence="8" type="ORF">MCNS_34200</name>
</gene>
<reference evidence="8 9" key="1">
    <citation type="journal article" date="2019" name="Emerg. Microbes Infect.">
        <title>Comprehensive subspecies identification of 175 nontuberculous mycobacteria species based on 7547 genomic profiles.</title>
        <authorList>
            <person name="Matsumoto Y."/>
            <person name="Kinjo T."/>
            <person name="Motooka D."/>
            <person name="Nabeya D."/>
            <person name="Jung N."/>
            <person name="Uechi K."/>
            <person name="Horii T."/>
            <person name="Iida T."/>
            <person name="Fujita J."/>
            <person name="Nakamura S."/>
        </authorList>
    </citation>
    <scope>NUCLEOTIDE SEQUENCE [LARGE SCALE GENOMIC DNA]</scope>
    <source>
        <strain evidence="8 9">JCM 14738</strain>
    </source>
</reference>
<dbReference type="Proteomes" id="UP000467385">
    <property type="component" value="Chromosome"/>
</dbReference>
<dbReference type="GO" id="GO:0090729">
    <property type="term" value="F:toxin activity"/>
    <property type="evidence" value="ECO:0007669"/>
    <property type="project" value="UniProtKB-KW"/>
</dbReference>
<keyword evidence="5 7" id="KW-0378">Hydrolase</keyword>
<proteinExistence type="inferred from homology"/>
<evidence type="ECO:0000313" key="9">
    <source>
        <dbReference type="Proteomes" id="UP000467385"/>
    </source>
</evidence>
<keyword evidence="3 7" id="KW-0540">Nuclease</keyword>
<dbReference type="AlphaFoldDB" id="A0A1X1TQH0"/>
<protein>
    <recommendedName>
        <fullName evidence="7">Ribonuclease VapC</fullName>
        <shortName evidence="7">RNase VapC</shortName>
        <ecNumber evidence="7">3.1.-.-</ecNumber>
    </recommendedName>
    <alternativeName>
        <fullName evidence="7">Toxin VapC</fullName>
    </alternativeName>
</protein>
<dbReference type="InterPro" id="IPR002716">
    <property type="entry name" value="PIN_dom"/>
</dbReference>
<evidence type="ECO:0000256" key="1">
    <source>
        <dbReference type="ARBA" id="ARBA00001946"/>
    </source>
</evidence>
<evidence type="ECO:0000256" key="6">
    <source>
        <dbReference type="ARBA" id="ARBA00022842"/>
    </source>
</evidence>
<dbReference type="EMBL" id="AP022613">
    <property type="protein sequence ID" value="BBZ40357.1"/>
    <property type="molecule type" value="Genomic_DNA"/>
</dbReference>
<evidence type="ECO:0000256" key="5">
    <source>
        <dbReference type="ARBA" id="ARBA00022801"/>
    </source>
</evidence>
<evidence type="ECO:0000256" key="3">
    <source>
        <dbReference type="ARBA" id="ARBA00022722"/>
    </source>
</evidence>
<comment type="cofactor">
    <cofactor evidence="1 7">
        <name>Mg(2+)</name>
        <dbReference type="ChEBI" id="CHEBI:18420"/>
    </cofactor>
</comment>
<keyword evidence="7" id="KW-0800">Toxin</keyword>
<dbReference type="SUPFAM" id="SSF88723">
    <property type="entry name" value="PIN domain-like"/>
    <property type="match status" value="1"/>
</dbReference>